<feature type="region of interest" description="Disordered" evidence="1">
    <location>
        <begin position="303"/>
        <end position="339"/>
    </location>
</feature>
<sequence length="495" mass="53019">MHASSKAGNLIEGYRGRNRFQQRVRPETPIPMHDGDTLCLVPGITATLRWQPITVCLVRVPSLATATAHLAAARLGLHLVPPAQVAEATHVCVPAVRPNKTQLLALVYGCPLVSDTFVQTLLHWPLEAAWAMPDPSAFLPPMDARLSPEAHIPRTQLVPDARRRHLFQGATLVLVIPGAARRYTDMAELAQAAGADVHIHDVSMHPWPDAHEAERALAQLRARTSCTMYVMVADDLPDLVPSVQAAAARVGLAWLPEGLAAITQGLLRVQRWDEMVPVEAHAHEDPPVHAPGLGDTTMDVTSEWASETVSSLADSQETQGTSTAPSSASSAPGSRRLARASRLTAADVLQAAPAPAEQAPAPPLPVSTPPASSTLPRRAGTRQARRSHLLDELLGVPGTPVPSTVDVHTAPREPPPPLEAPPSSPGGRPPMVVSANASPLSMTPLERPSLLQVRVMPMVRTSHHGREARRPRRRVSRRIALVLDAPTSVQDTTHP</sequence>
<dbReference type="GO" id="GO:0003684">
    <property type="term" value="F:damaged DNA binding"/>
    <property type="evidence" value="ECO:0007669"/>
    <property type="project" value="TreeGrafter"/>
</dbReference>
<dbReference type="InterPro" id="IPR040227">
    <property type="entry name" value="Nibrin-rel"/>
</dbReference>
<dbReference type="EMBL" id="CP119902">
    <property type="protein sequence ID" value="WFD22809.1"/>
    <property type="molecule type" value="Genomic_DNA"/>
</dbReference>
<gene>
    <name evidence="2" type="ORF">MEQU1_001486</name>
</gene>
<protein>
    <submittedName>
        <fullName evidence="2">Uncharacterized protein</fullName>
    </submittedName>
</protein>
<dbReference type="GO" id="GO:0007095">
    <property type="term" value="P:mitotic G2 DNA damage checkpoint signaling"/>
    <property type="evidence" value="ECO:0007669"/>
    <property type="project" value="InterPro"/>
</dbReference>
<dbReference type="PANTHER" id="PTHR12162:SF0">
    <property type="entry name" value="NIBRIN"/>
    <property type="match status" value="1"/>
</dbReference>
<keyword evidence="3" id="KW-1185">Reference proteome</keyword>
<evidence type="ECO:0000313" key="3">
    <source>
        <dbReference type="Proteomes" id="UP001214415"/>
    </source>
</evidence>
<feature type="compositionally biased region" description="Basic residues" evidence="1">
    <location>
        <begin position="461"/>
        <end position="477"/>
    </location>
</feature>
<dbReference type="GO" id="GO:0030870">
    <property type="term" value="C:Mre11 complex"/>
    <property type="evidence" value="ECO:0007669"/>
    <property type="project" value="InterPro"/>
</dbReference>
<dbReference type="Proteomes" id="UP001214415">
    <property type="component" value="Chromosome 3"/>
</dbReference>
<reference evidence="2" key="1">
    <citation type="submission" date="2023-03" db="EMBL/GenBank/DDBJ databases">
        <title>Mating type loci evolution in Malassezia.</title>
        <authorList>
            <person name="Coelho M.A."/>
        </authorList>
    </citation>
    <scope>NUCLEOTIDE SEQUENCE</scope>
    <source>
        <strain evidence="2">CBS 12830</strain>
    </source>
</reference>
<proteinExistence type="predicted"/>
<dbReference type="AlphaFoldDB" id="A0AAF0IYC0"/>
<feature type="compositionally biased region" description="Pro residues" evidence="1">
    <location>
        <begin position="412"/>
        <end position="428"/>
    </location>
</feature>
<evidence type="ECO:0000313" key="2">
    <source>
        <dbReference type="EMBL" id="WFD22809.1"/>
    </source>
</evidence>
<dbReference type="GO" id="GO:0000724">
    <property type="term" value="P:double-strand break repair via homologous recombination"/>
    <property type="evidence" value="ECO:0007669"/>
    <property type="project" value="TreeGrafter"/>
</dbReference>
<evidence type="ECO:0000256" key="1">
    <source>
        <dbReference type="SAM" id="MobiDB-lite"/>
    </source>
</evidence>
<feature type="compositionally biased region" description="Polar residues" evidence="1">
    <location>
        <begin position="303"/>
        <end position="319"/>
    </location>
</feature>
<accession>A0AAF0IYC0</accession>
<feature type="region of interest" description="Disordered" evidence="1">
    <location>
        <begin position="353"/>
        <end position="495"/>
    </location>
</feature>
<organism evidence="2 3">
    <name type="scientific">Malassezia equina</name>
    <dbReference type="NCBI Taxonomy" id="1381935"/>
    <lineage>
        <taxon>Eukaryota</taxon>
        <taxon>Fungi</taxon>
        <taxon>Dikarya</taxon>
        <taxon>Basidiomycota</taxon>
        <taxon>Ustilaginomycotina</taxon>
        <taxon>Malasseziomycetes</taxon>
        <taxon>Malasseziales</taxon>
        <taxon>Malasseziaceae</taxon>
        <taxon>Malassezia</taxon>
    </lineage>
</organism>
<name>A0AAF0IYC0_9BASI</name>
<dbReference type="PANTHER" id="PTHR12162">
    <property type="entry name" value="NIBRIN-RELATED"/>
    <property type="match status" value="1"/>
</dbReference>
<feature type="compositionally biased region" description="Low complexity" evidence="1">
    <location>
        <begin position="320"/>
        <end position="339"/>
    </location>
</feature>